<dbReference type="Pfam" id="PF08281">
    <property type="entry name" value="Sigma70_r4_2"/>
    <property type="match status" value="1"/>
</dbReference>
<dbReference type="InterPro" id="IPR007627">
    <property type="entry name" value="RNA_pol_sigma70_r2"/>
</dbReference>
<dbReference type="PANTHER" id="PTHR43133">
    <property type="entry name" value="RNA POLYMERASE ECF-TYPE SIGMA FACTO"/>
    <property type="match status" value="1"/>
</dbReference>
<comment type="similarity">
    <text evidence="1">Belongs to the sigma-70 factor family. ECF subfamily.</text>
</comment>
<evidence type="ECO:0000256" key="2">
    <source>
        <dbReference type="ARBA" id="ARBA00023015"/>
    </source>
</evidence>
<keyword evidence="2" id="KW-0805">Transcription regulation</keyword>
<keyword evidence="3" id="KW-0731">Sigma factor</keyword>
<evidence type="ECO:0000259" key="6">
    <source>
        <dbReference type="Pfam" id="PF08281"/>
    </source>
</evidence>
<dbReference type="Gene3D" id="1.10.1740.10">
    <property type="match status" value="1"/>
</dbReference>
<dbReference type="InterPro" id="IPR013324">
    <property type="entry name" value="RNA_pol_sigma_r3/r4-like"/>
</dbReference>
<dbReference type="InterPro" id="IPR014327">
    <property type="entry name" value="RNA_pol_sigma70_bacteroid"/>
</dbReference>
<keyword evidence="4" id="KW-0804">Transcription</keyword>
<dbReference type="NCBIfam" id="TIGR02937">
    <property type="entry name" value="sigma70-ECF"/>
    <property type="match status" value="1"/>
</dbReference>
<dbReference type="EMBL" id="SWDX01000010">
    <property type="protein sequence ID" value="TKC57127.1"/>
    <property type="molecule type" value="Genomic_DNA"/>
</dbReference>
<dbReference type="NCBIfam" id="TIGR02985">
    <property type="entry name" value="Sig70_bacteroi1"/>
    <property type="match status" value="1"/>
</dbReference>
<evidence type="ECO:0000313" key="8">
    <source>
        <dbReference type="Proteomes" id="UP000309594"/>
    </source>
</evidence>
<dbReference type="Gene3D" id="1.10.10.10">
    <property type="entry name" value="Winged helix-like DNA-binding domain superfamily/Winged helix DNA-binding domain"/>
    <property type="match status" value="1"/>
</dbReference>
<sequence length="193" mass="22716">MDNYSGYTDQQLTEILRKGDQYAFAEIYNRYYALLFIHADSRLKNHDESGDIIQDVFAQLWQKRESLNIENLVGYLYKSVRNRIFNLIKHKKIITGYLDWFTLPDIDQQEFADHLIREKQFAAMIAAEIEALPPRERQVFELRKFENLSNKEVASRLDITEATAADYMKKAVKTLKPRIGLILFTAFNHFNSL</sequence>
<dbReference type="AlphaFoldDB" id="A0A4U1G0X6"/>
<dbReference type="CDD" id="cd06171">
    <property type="entry name" value="Sigma70_r4"/>
    <property type="match status" value="1"/>
</dbReference>
<dbReference type="SUPFAM" id="SSF88659">
    <property type="entry name" value="Sigma3 and sigma4 domains of RNA polymerase sigma factors"/>
    <property type="match status" value="1"/>
</dbReference>
<dbReference type="PANTHER" id="PTHR43133:SF46">
    <property type="entry name" value="RNA POLYMERASE SIGMA-70 FACTOR ECF SUBFAMILY"/>
    <property type="match status" value="1"/>
</dbReference>
<dbReference type="InterPro" id="IPR013249">
    <property type="entry name" value="RNA_pol_sigma70_r4_t2"/>
</dbReference>
<evidence type="ECO:0000256" key="4">
    <source>
        <dbReference type="ARBA" id="ARBA00023163"/>
    </source>
</evidence>
<dbReference type="GO" id="GO:0006352">
    <property type="term" value="P:DNA-templated transcription initiation"/>
    <property type="evidence" value="ECO:0007669"/>
    <property type="project" value="InterPro"/>
</dbReference>
<dbReference type="InterPro" id="IPR013325">
    <property type="entry name" value="RNA_pol_sigma_r2"/>
</dbReference>
<dbReference type="InterPro" id="IPR039425">
    <property type="entry name" value="RNA_pol_sigma-70-like"/>
</dbReference>
<dbReference type="InterPro" id="IPR014284">
    <property type="entry name" value="RNA_pol_sigma-70_dom"/>
</dbReference>
<dbReference type="RefSeq" id="WP_136881673.1">
    <property type="nucleotide sequence ID" value="NZ_SWDX01000010.1"/>
</dbReference>
<proteinExistence type="inferred from homology"/>
<evidence type="ECO:0000256" key="3">
    <source>
        <dbReference type="ARBA" id="ARBA00023082"/>
    </source>
</evidence>
<dbReference type="Proteomes" id="UP000309594">
    <property type="component" value="Unassembled WGS sequence"/>
</dbReference>
<name>A0A4U1G0X6_9SPHI</name>
<dbReference type="GO" id="GO:0016987">
    <property type="term" value="F:sigma factor activity"/>
    <property type="evidence" value="ECO:0007669"/>
    <property type="project" value="UniProtKB-KW"/>
</dbReference>
<reference evidence="7 8" key="1">
    <citation type="submission" date="2019-04" db="EMBL/GenBank/DDBJ databases">
        <title>Pedobacter sp. RP-1-16 sp. nov., isolated from Arctic soil.</title>
        <authorList>
            <person name="Dahal R.H."/>
            <person name="Kim D.-U."/>
        </authorList>
    </citation>
    <scope>NUCLEOTIDE SEQUENCE [LARGE SCALE GENOMIC DNA]</scope>
    <source>
        <strain evidence="7 8">RP-1-16</strain>
    </source>
</reference>
<organism evidence="7 8">
    <name type="scientific">Pedobacter hiemivivus</name>
    <dbReference type="NCBI Taxonomy" id="2530454"/>
    <lineage>
        <taxon>Bacteria</taxon>
        <taxon>Pseudomonadati</taxon>
        <taxon>Bacteroidota</taxon>
        <taxon>Sphingobacteriia</taxon>
        <taxon>Sphingobacteriales</taxon>
        <taxon>Sphingobacteriaceae</taxon>
        <taxon>Pedobacter</taxon>
    </lineage>
</organism>
<dbReference type="Pfam" id="PF04542">
    <property type="entry name" value="Sigma70_r2"/>
    <property type="match status" value="1"/>
</dbReference>
<comment type="caution">
    <text evidence="7">The sequence shown here is derived from an EMBL/GenBank/DDBJ whole genome shotgun (WGS) entry which is preliminary data.</text>
</comment>
<evidence type="ECO:0000259" key="5">
    <source>
        <dbReference type="Pfam" id="PF04542"/>
    </source>
</evidence>
<feature type="domain" description="RNA polymerase sigma factor 70 region 4 type 2" evidence="6">
    <location>
        <begin position="124"/>
        <end position="175"/>
    </location>
</feature>
<evidence type="ECO:0000256" key="1">
    <source>
        <dbReference type="ARBA" id="ARBA00010641"/>
    </source>
</evidence>
<protein>
    <submittedName>
        <fullName evidence="7">RNA polymerase sigma-70 factor</fullName>
    </submittedName>
</protein>
<dbReference type="GO" id="GO:0003677">
    <property type="term" value="F:DNA binding"/>
    <property type="evidence" value="ECO:0007669"/>
    <property type="project" value="InterPro"/>
</dbReference>
<evidence type="ECO:0000313" key="7">
    <source>
        <dbReference type="EMBL" id="TKC57127.1"/>
    </source>
</evidence>
<gene>
    <name evidence="7" type="ORF">FBD94_21070</name>
</gene>
<dbReference type="InterPro" id="IPR036388">
    <property type="entry name" value="WH-like_DNA-bd_sf"/>
</dbReference>
<accession>A0A4U1G0X6</accession>
<feature type="domain" description="RNA polymerase sigma-70 region 2" evidence="5">
    <location>
        <begin position="27"/>
        <end position="91"/>
    </location>
</feature>
<dbReference type="SUPFAM" id="SSF88946">
    <property type="entry name" value="Sigma2 domain of RNA polymerase sigma factors"/>
    <property type="match status" value="1"/>
</dbReference>